<dbReference type="EC" id="5.1.1.7" evidence="3 8"/>
<dbReference type="PANTHER" id="PTHR31689:SF0">
    <property type="entry name" value="DIAMINOPIMELATE EPIMERASE"/>
    <property type="match status" value="1"/>
</dbReference>
<dbReference type="Proteomes" id="UP001566476">
    <property type="component" value="Unassembled WGS sequence"/>
</dbReference>
<dbReference type="NCBIfam" id="TIGR00652">
    <property type="entry name" value="DapF"/>
    <property type="match status" value="1"/>
</dbReference>
<comment type="subunit">
    <text evidence="8">Homodimer.</text>
</comment>
<evidence type="ECO:0000256" key="4">
    <source>
        <dbReference type="ARBA" id="ARBA00022605"/>
    </source>
</evidence>
<protein>
    <recommendedName>
        <fullName evidence="3 8">Diaminopimelate epimerase</fullName>
        <shortName evidence="8">DAP epimerase</shortName>
        <ecNumber evidence="3 8">5.1.1.7</ecNumber>
    </recommendedName>
    <alternativeName>
        <fullName evidence="8">PLP-independent amino acid racemase</fullName>
    </alternativeName>
</protein>
<evidence type="ECO:0000256" key="3">
    <source>
        <dbReference type="ARBA" id="ARBA00013080"/>
    </source>
</evidence>
<comment type="catalytic activity">
    <reaction evidence="7 8">
        <text>(2S,6S)-2,6-diaminopimelate = meso-2,6-diaminopimelate</text>
        <dbReference type="Rhea" id="RHEA:15393"/>
        <dbReference type="ChEBI" id="CHEBI:57609"/>
        <dbReference type="ChEBI" id="CHEBI:57791"/>
        <dbReference type="EC" id="5.1.1.7"/>
    </reaction>
</comment>
<dbReference type="Gene3D" id="3.10.310.10">
    <property type="entry name" value="Diaminopimelate Epimerase, Chain A, domain 1"/>
    <property type="match status" value="2"/>
</dbReference>
<name>A0ABV4I4B8_9ACTN</name>
<dbReference type="PANTHER" id="PTHR31689">
    <property type="entry name" value="DIAMINOPIMELATE EPIMERASE, CHLOROPLASTIC"/>
    <property type="match status" value="1"/>
</dbReference>
<accession>A0ABV4I4B8</accession>
<dbReference type="InterPro" id="IPR001653">
    <property type="entry name" value="DAP_epimerase_DapF"/>
</dbReference>
<feature type="binding site" evidence="8">
    <location>
        <position position="76"/>
    </location>
    <ligand>
        <name>substrate</name>
    </ligand>
</feature>
<comment type="function">
    <text evidence="8">Catalyzes the stereoinversion of LL-2,6-diaminopimelate (L,L-DAP) to meso-diaminopimelate (meso-DAP), a precursor of L-lysine and an essential component of the bacterial peptidoglycan.</text>
</comment>
<feature type="binding site" evidence="8">
    <location>
        <begin position="236"/>
        <end position="237"/>
    </location>
    <ligand>
        <name>substrate</name>
    </ligand>
</feature>
<evidence type="ECO:0000256" key="2">
    <source>
        <dbReference type="ARBA" id="ARBA00010219"/>
    </source>
</evidence>
<feature type="binding site" evidence="8">
    <location>
        <begin position="86"/>
        <end position="87"/>
    </location>
    <ligand>
        <name>substrate</name>
    </ligand>
</feature>
<evidence type="ECO:0000256" key="7">
    <source>
        <dbReference type="ARBA" id="ARBA00051712"/>
    </source>
</evidence>
<evidence type="ECO:0000256" key="9">
    <source>
        <dbReference type="PROSITE-ProRule" id="PRU10125"/>
    </source>
</evidence>
<dbReference type="GO" id="GO:0008837">
    <property type="term" value="F:diaminopimelate epimerase activity"/>
    <property type="evidence" value="ECO:0007669"/>
    <property type="project" value="UniProtKB-EC"/>
</dbReference>
<comment type="pathway">
    <text evidence="1 8">Amino-acid biosynthesis; L-lysine biosynthesis via DAP pathway; DL-2,6-diaminopimelate from LL-2,6-diaminopimelate: step 1/1.</text>
</comment>
<dbReference type="SUPFAM" id="SSF54506">
    <property type="entry name" value="Diaminopimelate epimerase-like"/>
    <property type="match status" value="2"/>
</dbReference>
<feature type="site" description="Could be important to modulate the pK values of the two catalytic cysteine residues" evidence="8">
    <location>
        <position position="236"/>
    </location>
</feature>
<feature type="binding site" evidence="8">
    <location>
        <position position="207"/>
    </location>
    <ligand>
        <name>substrate</name>
    </ligand>
</feature>
<evidence type="ECO:0000313" key="10">
    <source>
        <dbReference type="EMBL" id="MEZ0493549.1"/>
    </source>
</evidence>
<feature type="binding site" evidence="8">
    <location>
        <position position="15"/>
    </location>
    <ligand>
        <name>substrate</name>
    </ligand>
</feature>
<feature type="binding site" evidence="8">
    <location>
        <begin position="246"/>
        <end position="247"/>
    </location>
    <ligand>
        <name>substrate</name>
    </ligand>
</feature>
<keyword evidence="8" id="KW-0963">Cytoplasm</keyword>
<keyword evidence="4 8" id="KW-0028">Amino-acid biosynthesis</keyword>
<dbReference type="RefSeq" id="WP_370719792.1">
    <property type="nucleotide sequence ID" value="NZ_JBGGTQ010000007.1"/>
</dbReference>
<organism evidence="10 11">
    <name type="scientific">Kineococcus mangrovi</name>
    <dbReference type="NCBI Taxonomy" id="1660183"/>
    <lineage>
        <taxon>Bacteria</taxon>
        <taxon>Bacillati</taxon>
        <taxon>Actinomycetota</taxon>
        <taxon>Actinomycetes</taxon>
        <taxon>Kineosporiales</taxon>
        <taxon>Kineosporiaceae</taxon>
        <taxon>Kineococcus</taxon>
    </lineage>
</organism>
<keyword evidence="5 8" id="KW-0457">Lysine biosynthesis</keyword>
<sequence>MTSEITFTKGHGTENDFVLVADADGTWNPGGDIVAWLCDRRAGIGADGLVRAVRTAAEPAAAQWAGEAEWFMDYRNADGSVAEMCGNGVRVFAEFLLQQGLLPEAALAGDWFAVATRAGVKRLRREGEGSWTADMGPWRLTGGQRALVDGSDALVHVEGLDGVARPALSVDLGNPHTVVALPDDGELSAADLTSAPRVEPAPPHGTNVELVVPVDAIDVNGDGDPDIGDVSMRVHERGSGETRSCGTGACAAVLATRAWAGEGAPGVWRVRVPGGRLVVTVGAGSSLTEGTVWLSGPARLVATGTVTIPA</sequence>
<gene>
    <name evidence="8 10" type="primary">dapF</name>
    <name evidence="10" type="ORF">AB2L28_15020</name>
</gene>
<feature type="active site" description="Proton acceptor" evidence="8">
    <location>
        <position position="245"/>
    </location>
</feature>
<dbReference type="PROSITE" id="PS01326">
    <property type="entry name" value="DAP_EPIMERASE"/>
    <property type="match status" value="1"/>
</dbReference>
<dbReference type="InterPro" id="IPR018510">
    <property type="entry name" value="DAP_epimerase_AS"/>
</dbReference>
<evidence type="ECO:0000256" key="8">
    <source>
        <dbReference type="HAMAP-Rule" id="MF_00197"/>
    </source>
</evidence>
<feature type="active site" description="Proton donor" evidence="8">
    <location>
        <position position="85"/>
    </location>
</feature>
<feature type="binding site" evidence="8">
    <location>
        <position position="174"/>
    </location>
    <ligand>
        <name>substrate</name>
    </ligand>
</feature>
<dbReference type="Pfam" id="PF01678">
    <property type="entry name" value="DAP_epimerase"/>
    <property type="match status" value="2"/>
</dbReference>
<evidence type="ECO:0000256" key="6">
    <source>
        <dbReference type="ARBA" id="ARBA00023235"/>
    </source>
</evidence>
<evidence type="ECO:0000256" key="5">
    <source>
        <dbReference type="ARBA" id="ARBA00023154"/>
    </source>
</evidence>
<dbReference type="EMBL" id="JBGGTQ010000007">
    <property type="protein sequence ID" value="MEZ0493549.1"/>
    <property type="molecule type" value="Genomic_DNA"/>
</dbReference>
<evidence type="ECO:0000256" key="1">
    <source>
        <dbReference type="ARBA" id="ARBA00005196"/>
    </source>
</evidence>
<reference evidence="10 11" key="1">
    <citation type="submission" date="2024-07" db="EMBL/GenBank/DDBJ databases">
        <authorList>
            <person name="Thanompreechachai J."/>
            <person name="Duangmal K."/>
        </authorList>
    </citation>
    <scope>NUCLEOTIDE SEQUENCE [LARGE SCALE GENOMIC DNA]</scope>
    <source>
        <strain evidence="10 11">TBRC 1896</strain>
    </source>
</reference>
<keyword evidence="11" id="KW-1185">Reference proteome</keyword>
<feature type="active site" evidence="9">
    <location>
        <position position="85"/>
    </location>
</feature>
<comment type="subcellular location">
    <subcellularLocation>
        <location evidence="8">Cytoplasm</location>
    </subcellularLocation>
</comment>
<keyword evidence="6 8" id="KW-0413">Isomerase</keyword>
<proteinExistence type="inferred from homology"/>
<dbReference type="HAMAP" id="MF_00197">
    <property type="entry name" value="DAP_epimerase"/>
    <property type="match status" value="1"/>
</dbReference>
<comment type="similarity">
    <text evidence="2 8">Belongs to the diaminopimelate epimerase family.</text>
</comment>
<comment type="caution">
    <text evidence="10">The sequence shown here is derived from an EMBL/GenBank/DDBJ whole genome shotgun (WGS) entry which is preliminary data.</text>
</comment>
<evidence type="ECO:0000313" key="11">
    <source>
        <dbReference type="Proteomes" id="UP001566476"/>
    </source>
</evidence>
<feature type="site" description="Could be important to modulate the pK values of the two catalytic cysteine residues" evidence="8">
    <location>
        <position position="176"/>
    </location>
</feature>
<comment type="caution">
    <text evidence="8">Lacks conserved residue(s) required for the propagation of feature annotation.</text>
</comment>